<name>A0A914BE74_PATMI</name>
<proteinExistence type="inferred from homology"/>
<dbReference type="AlphaFoldDB" id="A0A914BE74"/>
<dbReference type="GeneID" id="119742499"/>
<dbReference type="FunFam" id="3.30.70.100:FF:000011">
    <property type="entry name" value="Acylphosphatase"/>
    <property type="match status" value="1"/>
</dbReference>
<feature type="active site" evidence="5">
    <location>
        <position position="27"/>
    </location>
</feature>
<dbReference type="Gene3D" id="3.30.70.100">
    <property type="match status" value="1"/>
</dbReference>
<dbReference type="PROSITE" id="PS51160">
    <property type="entry name" value="ACYLPHOSPHATASE_3"/>
    <property type="match status" value="1"/>
</dbReference>
<dbReference type="PANTHER" id="PTHR10029:SF3">
    <property type="entry name" value="ACYLPHOSPHATASE-RELATED"/>
    <property type="match status" value="1"/>
</dbReference>
<dbReference type="PANTHER" id="PTHR10029">
    <property type="entry name" value="ACYLPHOSPHATASE"/>
    <property type="match status" value="1"/>
</dbReference>
<dbReference type="RefSeq" id="XP_038074374.1">
    <property type="nucleotide sequence ID" value="XM_038218446.1"/>
</dbReference>
<reference evidence="8" key="1">
    <citation type="submission" date="2022-11" db="UniProtKB">
        <authorList>
            <consortium name="EnsemblMetazoa"/>
        </authorList>
    </citation>
    <scope>IDENTIFICATION</scope>
</reference>
<dbReference type="OrthoDB" id="7961613at2759"/>
<dbReference type="SUPFAM" id="SSF54975">
    <property type="entry name" value="Acylphosphatase/BLUF domain-like"/>
    <property type="match status" value="1"/>
</dbReference>
<comment type="similarity">
    <text evidence="1 6">Belongs to the acylphosphatase family.</text>
</comment>
<sequence>MMAARASSALVSVDFEIFGKVQGVFFRRDTKRTADLYGLVGWVRNTKRSTVEGHAQGPNDKIKQMKTWLQTKGSRRSHIEKADFKNQKTIEKLDYTEFKIIR</sequence>
<evidence type="ECO:0000256" key="5">
    <source>
        <dbReference type="PROSITE-ProRule" id="PRU00520"/>
    </source>
</evidence>
<dbReference type="EC" id="3.6.1.7" evidence="2 5"/>
<evidence type="ECO:0000313" key="9">
    <source>
        <dbReference type="Proteomes" id="UP000887568"/>
    </source>
</evidence>
<evidence type="ECO:0000313" key="8">
    <source>
        <dbReference type="EnsemblMetazoa" id="XP_038074374.1"/>
    </source>
</evidence>
<dbReference type="PROSITE" id="PS00150">
    <property type="entry name" value="ACYLPHOSPHATASE_1"/>
    <property type="match status" value="1"/>
</dbReference>
<feature type="active site" evidence="5">
    <location>
        <position position="45"/>
    </location>
</feature>
<evidence type="ECO:0000256" key="1">
    <source>
        <dbReference type="ARBA" id="ARBA00005614"/>
    </source>
</evidence>
<evidence type="ECO:0000259" key="7">
    <source>
        <dbReference type="PROSITE" id="PS51160"/>
    </source>
</evidence>
<evidence type="ECO:0000256" key="6">
    <source>
        <dbReference type="RuleBase" id="RU004168"/>
    </source>
</evidence>
<dbReference type="InterPro" id="IPR017968">
    <property type="entry name" value="Acylphosphatase_CS"/>
</dbReference>
<evidence type="ECO:0000256" key="3">
    <source>
        <dbReference type="ARBA" id="ARBA00022801"/>
    </source>
</evidence>
<comment type="catalytic activity">
    <reaction evidence="4 5">
        <text>an acyl phosphate + H2O = a carboxylate + phosphate + H(+)</text>
        <dbReference type="Rhea" id="RHEA:14965"/>
        <dbReference type="ChEBI" id="CHEBI:15377"/>
        <dbReference type="ChEBI" id="CHEBI:15378"/>
        <dbReference type="ChEBI" id="CHEBI:29067"/>
        <dbReference type="ChEBI" id="CHEBI:43474"/>
        <dbReference type="ChEBI" id="CHEBI:59918"/>
        <dbReference type="EC" id="3.6.1.7"/>
    </reaction>
</comment>
<keyword evidence="9" id="KW-1185">Reference proteome</keyword>
<dbReference type="PRINTS" id="PR00112">
    <property type="entry name" value="ACYLPHPHTASE"/>
</dbReference>
<dbReference type="InterPro" id="IPR001792">
    <property type="entry name" value="Acylphosphatase-like_dom"/>
</dbReference>
<keyword evidence="3 5" id="KW-0378">Hydrolase</keyword>
<dbReference type="Proteomes" id="UP000887568">
    <property type="component" value="Unplaced"/>
</dbReference>
<feature type="domain" description="Acylphosphatase-like" evidence="7">
    <location>
        <begin position="12"/>
        <end position="102"/>
    </location>
</feature>
<dbReference type="GO" id="GO:0003998">
    <property type="term" value="F:acylphosphatase activity"/>
    <property type="evidence" value="ECO:0007669"/>
    <property type="project" value="UniProtKB-EC"/>
</dbReference>
<evidence type="ECO:0000256" key="4">
    <source>
        <dbReference type="ARBA" id="ARBA00047645"/>
    </source>
</evidence>
<dbReference type="InterPro" id="IPR036046">
    <property type="entry name" value="Acylphosphatase-like_dom_sf"/>
</dbReference>
<organism evidence="8 9">
    <name type="scientific">Patiria miniata</name>
    <name type="common">Bat star</name>
    <name type="synonym">Asterina miniata</name>
    <dbReference type="NCBI Taxonomy" id="46514"/>
    <lineage>
        <taxon>Eukaryota</taxon>
        <taxon>Metazoa</taxon>
        <taxon>Echinodermata</taxon>
        <taxon>Eleutherozoa</taxon>
        <taxon>Asterozoa</taxon>
        <taxon>Asteroidea</taxon>
        <taxon>Valvatacea</taxon>
        <taxon>Valvatida</taxon>
        <taxon>Asterinidae</taxon>
        <taxon>Patiria</taxon>
    </lineage>
</organism>
<dbReference type="Pfam" id="PF00708">
    <property type="entry name" value="Acylphosphatase"/>
    <property type="match status" value="1"/>
</dbReference>
<accession>A0A914BE74</accession>
<dbReference type="OMA" id="PLNEMKH"/>
<dbReference type="EnsemblMetazoa" id="XM_038218446.1">
    <property type="protein sequence ID" value="XP_038074374.1"/>
    <property type="gene ID" value="LOC119742499"/>
</dbReference>
<dbReference type="InterPro" id="IPR020456">
    <property type="entry name" value="Acylphosphatase"/>
</dbReference>
<protein>
    <recommendedName>
        <fullName evidence="2 5">acylphosphatase</fullName>
        <ecNumber evidence="2 5">3.6.1.7</ecNumber>
    </recommendedName>
</protein>
<evidence type="ECO:0000256" key="2">
    <source>
        <dbReference type="ARBA" id="ARBA00012150"/>
    </source>
</evidence>